<feature type="transmembrane region" description="Helical" evidence="1">
    <location>
        <begin position="145"/>
        <end position="161"/>
    </location>
</feature>
<evidence type="ECO:0000256" key="1">
    <source>
        <dbReference type="SAM" id="Phobius"/>
    </source>
</evidence>
<protein>
    <submittedName>
        <fullName evidence="2">Uncharacterized protein</fullName>
    </submittedName>
</protein>
<keyword evidence="1" id="KW-0472">Membrane</keyword>
<comment type="caution">
    <text evidence="2">The sequence shown here is derived from an EMBL/GenBank/DDBJ whole genome shotgun (WGS) entry which is preliminary data.</text>
</comment>
<dbReference type="OrthoDB" id="5381831at2"/>
<feature type="transmembrane region" description="Helical" evidence="1">
    <location>
        <begin position="95"/>
        <end position="115"/>
    </location>
</feature>
<organism evidence="2 3">
    <name type="scientific">Corallococcus carmarthensis</name>
    <dbReference type="NCBI Taxonomy" id="2316728"/>
    <lineage>
        <taxon>Bacteria</taxon>
        <taxon>Pseudomonadati</taxon>
        <taxon>Myxococcota</taxon>
        <taxon>Myxococcia</taxon>
        <taxon>Myxococcales</taxon>
        <taxon>Cystobacterineae</taxon>
        <taxon>Myxococcaceae</taxon>
        <taxon>Corallococcus</taxon>
    </lineage>
</organism>
<gene>
    <name evidence="2" type="ORF">D7X32_15055</name>
</gene>
<feature type="transmembrane region" description="Helical" evidence="1">
    <location>
        <begin position="121"/>
        <end position="138"/>
    </location>
</feature>
<sequence>MNRTEATQALELMRRVVAQARDDTALQNWGAIWMLHAFTNGGGFLATDWLWEAGHRGPGPFVLLWGVLLVINFASIFMMKRGQTAGVRSFIEQQIWAIWTTFIGGLVLVALLNLLLGLDRLFVPAVACVLFAMSFASMGALMGRVWYGMAALFALFALGMTRMEAHAFALLGGLWFLVQFGSGLALHRARSRRLAAGGEGPRLV</sequence>
<proteinExistence type="predicted"/>
<dbReference type="RefSeq" id="WP_120603238.1">
    <property type="nucleotide sequence ID" value="NZ_RAWE01000046.1"/>
</dbReference>
<feature type="transmembrane region" description="Helical" evidence="1">
    <location>
        <begin position="167"/>
        <end position="186"/>
    </location>
</feature>
<dbReference type="EMBL" id="RAWE01000046">
    <property type="protein sequence ID" value="RKH03033.1"/>
    <property type="molecule type" value="Genomic_DNA"/>
</dbReference>
<evidence type="ECO:0000313" key="2">
    <source>
        <dbReference type="EMBL" id="RKH03033.1"/>
    </source>
</evidence>
<keyword evidence="1" id="KW-0812">Transmembrane</keyword>
<keyword evidence="3" id="KW-1185">Reference proteome</keyword>
<keyword evidence="1" id="KW-1133">Transmembrane helix</keyword>
<evidence type="ECO:0000313" key="3">
    <source>
        <dbReference type="Proteomes" id="UP000268313"/>
    </source>
</evidence>
<feature type="transmembrane region" description="Helical" evidence="1">
    <location>
        <begin position="61"/>
        <end position="79"/>
    </location>
</feature>
<dbReference type="AlphaFoldDB" id="A0A3A8K4I4"/>
<reference evidence="3" key="1">
    <citation type="submission" date="2018-09" db="EMBL/GenBank/DDBJ databases">
        <authorList>
            <person name="Livingstone P.G."/>
            <person name="Whitworth D.E."/>
        </authorList>
    </citation>
    <scope>NUCLEOTIDE SEQUENCE [LARGE SCALE GENOMIC DNA]</scope>
    <source>
        <strain evidence="3">CA043D</strain>
    </source>
</reference>
<name>A0A3A8K4I4_9BACT</name>
<accession>A0A3A8K4I4</accession>
<dbReference type="Proteomes" id="UP000268313">
    <property type="component" value="Unassembled WGS sequence"/>
</dbReference>